<comment type="caution">
    <text evidence="2">The sequence shown here is derived from an EMBL/GenBank/DDBJ whole genome shotgun (WGS) entry which is preliminary data.</text>
</comment>
<sequence length="44" mass="4602">MTKWGWVVFGISIALSIIGIIAFIAFGASGAFDGTGTYDSDPTF</sequence>
<protein>
    <submittedName>
        <fullName evidence="2">Uncharacterized protein</fullName>
    </submittedName>
</protein>
<dbReference type="STRING" id="1385520.N802_06430"/>
<gene>
    <name evidence="2" type="ORF">N802_06430</name>
</gene>
<proteinExistence type="predicted"/>
<keyword evidence="1" id="KW-0472">Membrane</keyword>
<dbReference type="AlphaFoldDB" id="A0A0A0J4Y6"/>
<evidence type="ECO:0000313" key="3">
    <source>
        <dbReference type="Proteomes" id="UP000030002"/>
    </source>
</evidence>
<evidence type="ECO:0000256" key="1">
    <source>
        <dbReference type="SAM" id="Phobius"/>
    </source>
</evidence>
<keyword evidence="1" id="KW-0812">Transmembrane</keyword>
<accession>A0A0A0J4Y6</accession>
<evidence type="ECO:0000313" key="2">
    <source>
        <dbReference type="EMBL" id="KGN30671.1"/>
    </source>
</evidence>
<dbReference type="Proteomes" id="UP000030002">
    <property type="component" value="Unassembled WGS sequence"/>
</dbReference>
<dbReference type="EMBL" id="AVPJ01000017">
    <property type="protein sequence ID" value="KGN30671.1"/>
    <property type="molecule type" value="Genomic_DNA"/>
</dbReference>
<name>A0A0A0J4Y6_9MICO</name>
<keyword evidence="1" id="KW-1133">Transmembrane helix</keyword>
<organism evidence="2 3">
    <name type="scientific">Knoellia sinensis KCTC 19936</name>
    <dbReference type="NCBI Taxonomy" id="1385520"/>
    <lineage>
        <taxon>Bacteria</taxon>
        <taxon>Bacillati</taxon>
        <taxon>Actinomycetota</taxon>
        <taxon>Actinomycetes</taxon>
        <taxon>Micrococcales</taxon>
        <taxon>Intrasporangiaceae</taxon>
        <taxon>Knoellia</taxon>
    </lineage>
</organism>
<keyword evidence="3" id="KW-1185">Reference proteome</keyword>
<dbReference type="RefSeq" id="WP_281175152.1">
    <property type="nucleotide sequence ID" value="NZ_AVPJ01000017.1"/>
</dbReference>
<reference evidence="2 3" key="1">
    <citation type="submission" date="2013-08" db="EMBL/GenBank/DDBJ databases">
        <title>The genome sequence of Knoellia sinensis.</title>
        <authorList>
            <person name="Zhu W."/>
            <person name="Wang G."/>
        </authorList>
    </citation>
    <scope>NUCLEOTIDE SEQUENCE [LARGE SCALE GENOMIC DNA]</scope>
    <source>
        <strain evidence="2 3">KCTC 19936</strain>
    </source>
</reference>
<feature type="transmembrane region" description="Helical" evidence="1">
    <location>
        <begin position="6"/>
        <end position="26"/>
    </location>
</feature>